<dbReference type="InterPro" id="IPR043502">
    <property type="entry name" value="DNA/RNA_pol_sf"/>
</dbReference>
<dbReference type="Gene3D" id="3.30.70.270">
    <property type="match status" value="1"/>
</dbReference>
<dbReference type="SUPFAM" id="SSF56672">
    <property type="entry name" value="DNA/RNA polymerases"/>
    <property type="match status" value="1"/>
</dbReference>
<protein>
    <submittedName>
        <fullName evidence="2">Unnamed protein product</fullName>
    </submittedName>
</protein>
<organism evidence="2 3">
    <name type="scientific">Phytophthora lilii</name>
    <dbReference type="NCBI Taxonomy" id="2077276"/>
    <lineage>
        <taxon>Eukaryota</taxon>
        <taxon>Sar</taxon>
        <taxon>Stramenopiles</taxon>
        <taxon>Oomycota</taxon>
        <taxon>Peronosporomycetes</taxon>
        <taxon>Peronosporales</taxon>
        <taxon>Peronosporaceae</taxon>
        <taxon>Phytophthora</taxon>
    </lineage>
</organism>
<reference evidence="2" key="1">
    <citation type="submission" date="2023-04" db="EMBL/GenBank/DDBJ databases">
        <title>Phytophthora lilii NBRC 32176.</title>
        <authorList>
            <person name="Ichikawa N."/>
            <person name="Sato H."/>
            <person name="Tonouchi N."/>
        </authorList>
    </citation>
    <scope>NUCLEOTIDE SEQUENCE</scope>
    <source>
        <strain evidence="2">NBRC 32176</strain>
    </source>
</reference>
<feature type="region of interest" description="Disordered" evidence="1">
    <location>
        <begin position="1"/>
        <end position="25"/>
    </location>
</feature>
<sequence length="440" mass="49320">MSTRTEPSPPKRSRANTDGDARSMGVKTVKGVTLQDPSQITSFAHENLVRWRHERIMYEEAVQNRCAETGESIASVQRPVLKCIHKRLLRSFSEFELHIPVEQMTEERLVAAIENILGSVINDTNPDVMGIMARHLKMDLTQKDVKARILDYFDSMEEVIEVHGLGVVSETIYGEPEEGSHESFLDNKRRDKETTTLKRLVTGGDIDVREVVFNDLVAMPYCLDNATTHNIIPRSMVEVLQLLDSSVNLKQLEPPVRGKAVGGAHITCIEYVELDIGLQTVAGRVSIRGLTCIPETDEDEFLLSSKTLKFLGIDVDELLAGLVAKGTVDVDPFDDERDYKSIERPDMDAIHTCPALPVRKPGKDHAWRQTIDFRPVNALTVPLAGGMTYNDIHLEDVRDKEHKQTADFMKSFFHAPLAAKSQECQSYIDADGEDVTPTRL</sequence>
<comment type="caution">
    <text evidence="2">The sequence shown here is derived from an EMBL/GenBank/DDBJ whole genome shotgun (WGS) entry which is preliminary data.</text>
</comment>
<evidence type="ECO:0000313" key="3">
    <source>
        <dbReference type="Proteomes" id="UP001165083"/>
    </source>
</evidence>
<accession>A0A9W6TKX5</accession>
<keyword evidence="3" id="KW-1185">Reference proteome</keyword>
<dbReference type="AlphaFoldDB" id="A0A9W6TKX5"/>
<proteinExistence type="predicted"/>
<name>A0A9W6TKX5_9STRA</name>
<dbReference type="Proteomes" id="UP001165083">
    <property type="component" value="Unassembled WGS sequence"/>
</dbReference>
<dbReference type="OrthoDB" id="10314801at2759"/>
<dbReference type="InterPro" id="IPR043128">
    <property type="entry name" value="Rev_trsase/Diguanyl_cyclase"/>
</dbReference>
<dbReference type="Gene3D" id="3.10.10.10">
    <property type="entry name" value="HIV Type 1 Reverse Transcriptase, subunit A, domain 1"/>
    <property type="match status" value="1"/>
</dbReference>
<evidence type="ECO:0000313" key="2">
    <source>
        <dbReference type="EMBL" id="GMF14682.1"/>
    </source>
</evidence>
<evidence type="ECO:0000256" key="1">
    <source>
        <dbReference type="SAM" id="MobiDB-lite"/>
    </source>
</evidence>
<dbReference type="EMBL" id="BSXW01000204">
    <property type="protein sequence ID" value="GMF14682.1"/>
    <property type="molecule type" value="Genomic_DNA"/>
</dbReference>
<gene>
    <name evidence="2" type="ORF">Plil01_000488400</name>
</gene>